<name>A0A2S1LHM8_9FLAO</name>
<protein>
    <submittedName>
        <fullName evidence="2">Uncharacterized protein</fullName>
    </submittedName>
</protein>
<keyword evidence="1" id="KW-0732">Signal</keyword>
<sequence length="117" mass="13292">MKKIVLVLMMMVTFSAAFAQNKTQEKKIKYFVDAATTEFKLDASKSKELLDARNTYITNFMDVLKKAKSGELSAEDKKGKMNEVNSAFNAEFSKVTGKTQAELKPFFERMRDELSSI</sequence>
<evidence type="ECO:0000313" key="3">
    <source>
        <dbReference type="Proteomes" id="UP000244527"/>
    </source>
</evidence>
<keyword evidence="3" id="KW-1185">Reference proteome</keyword>
<dbReference type="KEGG" id="ffa:FFWV33_17890"/>
<evidence type="ECO:0000313" key="2">
    <source>
        <dbReference type="EMBL" id="AWG23264.1"/>
    </source>
</evidence>
<gene>
    <name evidence="2" type="ORF">FFWV33_17890</name>
</gene>
<reference evidence="2 3" key="1">
    <citation type="submission" date="2017-04" db="EMBL/GenBank/DDBJ databases">
        <title>Compelte genome sequence of WV33.</title>
        <authorList>
            <person name="Lee P.C."/>
        </authorList>
    </citation>
    <scope>NUCLEOTIDE SEQUENCE [LARGE SCALE GENOMIC DNA]</scope>
    <source>
        <strain evidence="2 3">WV33</strain>
    </source>
</reference>
<accession>A0A2S1LHM8</accession>
<feature type="signal peptide" evidence="1">
    <location>
        <begin position="1"/>
        <end position="19"/>
    </location>
</feature>
<organism evidence="2 3">
    <name type="scientific">Flavobacterium faecale</name>
    <dbReference type="NCBI Taxonomy" id="1355330"/>
    <lineage>
        <taxon>Bacteria</taxon>
        <taxon>Pseudomonadati</taxon>
        <taxon>Bacteroidota</taxon>
        <taxon>Flavobacteriia</taxon>
        <taxon>Flavobacteriales</taxon>
        <taxon>Flavobacteriaceae</taxon>
        <taxon>Flavobacterium</taxon>
    </lineage>
</organism>
<dbReference type="OrthoDB" id="1448289at2"/>
<feature type="chain" id="PRO_5015403902" evidence="1">
    <location>
        <begin position="20"/>
        <end position="117"/>
    </location>
</feature>
<evidence type="ECO:0000256" key="1">
    <source>
        <dbReference type="SAM" id="SignalP"/>
    </source>
</evidence>
<proteinExistence type="predicted"/>
<dbReference type="Proteomes" id="UP000244527">
    <property type="component" value="Chromosome"/>
</dbReference>
<dbReference type="AlphaFoldDB" id="A0A2S1LHM8"/>
<dbReference type="EMBL" id="CP020918">
    <property type="protein sequence ID" value="AWG23264.1"/>
    <property type="molecule type" value="Genomic_DNA"/>
</dbReference>